<protein>
    <submittedName>
        <fullName evidence="2">Uncharacterized protein</fullName>
    </submittedName>
</protein>
<evidence type="ECO:0000313" key="2">
    <source>
        <dbReference type="EMBL" id="OPH61324.1"/>
    </source>
</evidence>
<keyword evidence="3" id="KW-1185">Reference proteome</keyword>
<comment type="caution">
    <text evidence="2">The sequence shown here is derived from an EMBL/GenBank/DDBJ whole genome shotgun (WGS) entry which is preliminary data.</text>
</comment>
<accession>A0A1V4HRJ8</accession>
<dbReference type="AlphaFoldDB" id="A0A1V4HRJ8"/>
<dbReference type="STRING" id="1469647.BC351_15420"/>
<name>A0A1V4HRJ8_9BACL</name>
<organism evidence="2 3">
    <name type="scientific">Paenibacillus ferrarius</name>
    <dbReference type="NCBI Taxonomy" id="1469647"/>
    <lineage>
        <taxon>Bacteria</taxon>
        <taxon>Bacillati</taxon>
        <taxon>Bacillota</taxon>
        <taxon>Bacilli</taxon>
        <taxon>Bacillales</taxon>
        <taxon>Paenibacillaceae</taxon>
        <taxon>Paenibacillus</taxon>
    </lineage>
</organism>
<reference evidence="2" key="1">
    <citation type="submission" date="2016-07" db="EMBL/GenBank/DDBJ databases">
        <authorList>
            <person name="Guo W."/>
        </authorList>
    </citation>
    <scope>NUCLEOTIDE SEQUENCE</scope>
    <source>
        <strain evidence="2">CY1</strain>
    </source>
</reference>
<evidence type="ECO:0000256" key="1">
    <source>
        <dbReference type="SAM" id="MobiDB-lite"/>
    </source>
</evidence>
<evidence type="ECO:0000313" key="3">
    <source>
        <dbReference type="Proteomes" id="UP000190626"/>
    </source>
</evidence>
<gene>
    <name evidence="2" type="ORF">BC351_15420</name>
</gene>
<feature type="region of interest" description="Disordered" evidence="1">
    <location>
        <begin position="1"/>
        <end position="24"/>
    </location>
</feature>
<dbReference type="EMBL" id="MBTG01000002">
    <property type="protein sequence ID" value="OPH61324.1"/>
    <property type="molecule type" value="Genomic_DNA"/>
</dbReference>
<sequence>MDKRSLSSSRDIRSRKRALLSNEGNGNGIKNYIKLTIHDLFSKFIELKRSEGFPNLERRTYFMIRSISRTFLKLRDILNSWRI</sequence>
<dbReference type="Proteomes" id="UP000190626">
    <property type="component" value="Unassembled WGS sequence"/>
</dbReference>
<proteinExistence type="predicted"/>